<accession>A0A4Z2I6M2</accession>
<dbReference type="AlphaFoldDB" id="A0A4Z2I6M2"/>
<proteinExistence type="predicted"/>
<gene>
    <name evidence="2" type="ORF">EYF80_016893</name>
</gene>
<evidence type="ECO:0000313" key="3">
    <source>
        <dbReference type="Proteomes" id="UP000314294"/>
    </source>
</evidence>
<comment type="caution">
    <text evidence="2">The sequence shown here is derived from an EMBL/GenBank/DDBJ whole genome shotgun (WGS) entry which is preliminary data.</text>
</comment>
<reference evidence="2 3" key="1">
    <citation type="submission" date="2019-03" db="EMBL/GenBank/DDBJ databases">
        <title>First draft genome of Liparis tanakae, snailfish: a comprehensive survey of snailfish specific genes.</title>
        <authorList>
            <person name="Kim W."/>
            <person name="Song I."/>
            <person name="Jeong J.-H."/>
            <person name="Kim D."/>
            <person name="Kim S."/>
            <person name="Ryu S."/>
            <person name="Song J.Y."/>
            <person name="Lee S.K."/>
        </authorList>
    </citation>
    <scope>NUCLEOTIDE SEQUENCE [LARGE SCALE GENOMIC DNA]</scope>
    <source>
        <tissue evidence="2">Muscle</tissue>
    </source>
</reference>
<dbReference type="EMBL" id="SRLO01000131">
    <property type="protein sequence ID" value="TNN72964.1"/>
    <property type="molecule type" value="Genomic_DNA"/>
</dbReference>
<keyword evidence="3" id="KW-1185">Reference proteome</keyword>
<name>A0A4Z2I6M2_9TELE</name>
<dbReference type="Proteomes" id="UP000314294">
    <property type="component" value="Unassembled WGS sequence"/>
</dbReference>
<evidence type="ECO:0000313" key="2">
    <source>
        <dbReference type="EMBL" id="TNN72964.1"/>
    </source>
</evidence>
<sequence>MQSGLTSCSTCPRLSKILEFRVTAYSAAMEAGPRQGQNRVVKSSRATNPKVGRQNSQVGKLSLDVG</sequence>
<feature type="compositionally biased region" description="Polar residues" evidence="1">
    <location>
        <begin position="35"/>
        <end position="59"/>
    </location>
</feature>
<feature type="region of interest" description="Disordered" evidence="1">
    <location>
        <begin position="31"/>
        <end position="66"/>
    </location>
</feature>
<protein>
    <submittedName>
        <fullName evidence="2">Uncharacterized protein</fullName>
    </submittedName>
</protein>
<organism evidence="2 3">
    <name type="scientific">Liparis tanakae</name>
    <name type="common">Tanaka's snailfish</name>
    <dbReference type="NCBI Taxonomy" id="230148"/>
    <lineage>
        <taxon>Eukaryota</taxon>
        <taxon>Metazoa</taxon>
        <taxon>Chordata</taxon>
        <taxon>Craniata</taxon>
        <taxon>Vertebrata</taxon>
        <taxon>Euteleostomi</taxon>
        <taxon>Actinopterygii</taxon>
        <taxon>Neopterygii</taxon>
        <taxon>Teleostei</taxon>
        <taxon>Neoteleostei</taxon>
        <taxon>Acanthomorphata</taxon>
        <taxon>Eupercaria</taxon>
        <taxon>Perciformes</taxon>
        <taxon>Cottioidei</taxon>
        <taxon>Cottales</taxon>
        <taxon>Liparidae</taxon>
        <taxon>Liparis</taxon>
    </lineage>
</organism>
<evidence type="ECO:0000256" key="1">
    <source>
        <dbReference type="SAM" id="MobiDB-lite"/>
    </source>
</evidence>